<evidence type="ECO:0000256" key="2">
    <source>
        <dbReference type="ARBA" id="ARBA00022643"/>
    </source>
</evidence>
<keyword evidence="2" id="KW-0288">FMN</keyword>
<dbReference type="Pfam" id="PF03358">
    <property type="entry name" value="FMN_red"/>
    <property type="match status" value="1"/>
</dbReference>
<reference evidence="4" key="1">
    <citation type="submission" date="2021-01" db="EMBL/GenBank/DDBJ databases">
        <title>Description of Breznakiella homolactica.</title>
        <authorList>
            <person name="Song Y."/>
            <person name="Brune A."/>
        </authorList>
    </citation>
    <scope>NUCLEOTIDE SEQUENCE</scope>
    <source>
        <strain evidence="4">RmG30</strain>
    </source>
</reference>
<dbReference type="InterPro" id="IPR029039">
    <property type="entry name" value="Flavoprotein-like_sf"/>
</dbReference>
<evidence type="ECO:0000313" key="5">
    <source>
        <dbReference type="Proteomes" id="UP000595917"/>
    </source>
</evidence>
<evidence type="ECO:0000259" key="3">
    <source>
        <dbReference type="Pfam" id="PF03358"/>
    </source>
</evidence>
<name>A0A7T7XLW3_9SPIR</name>
<dbReference type="InterPro" id="IPR051796">
    <property type="entry name" value="ISF_SsuE-like"/>
</dbReference>
<feature type="domain" description="NADPH-dependent FMN reductase-like" evidence="3">
    <location>
        <begin position="1"/>
        <end position="143"/>
    </location>
</feature>
<dbReference type="EMBL" id="CP067089">
    <property type="protein sequence ID" value="QQO08638.1"/>
    <property type="molecule type" value="Genomic_DNA"/>
</dbReference>
<dbReference type="Proteomes" id="UP000595917">
    <property type="component" value="Chromosome"/>
</dbReference>
<organism evidence="4 5">
    <name type="scientific">Breznakiella homolactica</name>
    <dbReference type="NCBI Taxonomy" id="2798577"/>
    <lineage>
        <taxon>Bacteria</taxon>
        <taxon>Pseudomonadati</taxon>
        <taxon>Spirochaetota</taxon>
        <taxon>Spirochaetia</taxon>
        <taxon>Spirochaetales</taxon>
        <taxon>Breznakiellaceae</taxon>
        <taxon>Breznakiella</taxon>
    </lineage>
</organism>
<dbReference type="PANTHER" id="PTHR43278:SF2">
    <property type="entry name" value="IRON-SULFUR FLAVOPROTEIN"/>
    <property type="match status" value="1"/>
</dbReference>
<accession>A0A7T7XLW3</accession>
<protein>
    <submittedName>
        <fullName evidence="4">Flavodoxin family protein</fullName>
    </submittedName>
</protein>
<keyword evidence="5" id="KW-1185">Reference proteome</keyword>
<sequence>MNVLLINGSPRKNGATAKILAEIEHRLTEHIQANCELVNISELDLEFCRGCSGCYRTGACFIPDNAENLSGKIARADIVVFGSPTYVSGISGQMKTFVDRGHFVIEQLLTDTYTLSVVTYENADGSSAAGILEKLCIFSGAVHCGNITARVSPGQNPLAVRRIEKKVAAAVKRLSRAALRRKKRNLVQAIIHSAVFNIGIKPFILKKPDAYTGVLEHWKKRGIGGVSV</sequence>
<dbReference type="Gene3D" id="3.40.50.360">
    <property type="match status" value="1"/>
</dbReference>
<dbReference type="SUPFAM" id="SSF52218">
    <property type="entry name" value="Flavoproteins"/>
    <property type="match status" value="1"/>
</dbReference>
<evidence type="ECO:0000256" key="1">
    <source>
        <dbReference type="ARBA" id="ARBA00022630"/>
    </source>
</evidence>
<dbReference type="GO" id="GO:0016491">
    <property type="term" value="F:oxidoreductase activity"/>
    <property type="evidence" value="ECO:0007669"/>
    <property type="project" value="InterPro"/>
</dbReference>
<dbReference type="AlphaFoldDB" id="A0A7T7XLW3"/>
<proteinExistence type="predicted"/>
<dbReference type="InterPro" id="IPR005025">
    <property type="entry name" value="FMN_Rdtase-like_dom"/>
</dbReference>
<evidence type="ECO:0000313" key="4">
    <source>
        <dbReference type="EMBL" id="QQO08638.1"/>
    </source>
</evidence>
<dbReference type="RefSeq" id="WP_215625944.1">
    <property type="nucleotide sequence ID" value="NZ_CP067089.2"/>
</dbReference>
<keyword evidence="1" id="KW-0285">Flavoprotein</keyword>
<dbReference type="KEGG" id="bhc:JFL75_17155"/>
<dbReference type="PANTHER" id="PTHR43278">
    <property type="entry name" value="NAD(P)H-DEPENDENT FMN-CONTAINING OXIDOREDUCTASE YWQN-RELATED"/>
    <property type="match status" value="1"/>
</dbReference>
<gene>
    <name evidence="4" type="ORF">JFL75_17155</name>
</gene>